<accession>A0A369LDJ3</accession>
<gene>
    <name evidence="2" type="ORF">C1880_04060</name>
</gene>
<dbReference type="RefSeq" id="WP_114620403.1">
    <property type="nucleotide sequence ID" value="NZ_PPTP01000003.1"/>
</dbReference>
<feature type="transmembrane region" description="Helical" evidence="1">
    <location>
        <begin position="113"/>
        <end position="132"/>
    </location>
</feature>
<keyword evidence="3" id="KW-1185">Reference proteome</keyword>
<organism evidence="2 3">
    <name type="scientific">Senegalimassilia anaerobia</name>
    <dbReference type="NCBI Taxonomy" id="1473216"/>
    <lineage>
        <taxon>Bacteria</taxon>
        <taxon>Bacillati</taxon>
        <taxon>Actinomycetota</taxon>
        <taxon>Coriobacteriia</taxon>
        <taxon>Coriobacteriales</taxon>
        <taxon>Coriobacteriaceae</taxon>
        <taxon>Senegalimassilia</taxon>
    </lineage>
</organism>
<keyword evidence="1" id="KW-0812">Transmembrane</keyword>
<evidence type="ECO:0000313" key="2">
    <source>
        <dbReference type="EMBL" id="RDB56078.1"/>
    </source>
</evidence>
<keyword evidence="1" id="KW-1133">Transmembrane helix</keyword>
<feature type="transmembrane region" description="Helical" evidence="1">
    <location>
        <begin position="66"/>
        <end position="86"/>
    </location>
</feature>
<protein>
    <submittedName>
        <fullName evidence="2">Viscotoxin-A3</fullName>
    </submittedName>
</protein>
<evidence type="ECO:0000256" key="1">
    <source>
        <dbReference type="SAM" id="Phobius"/>
    </source>
</evidence>
<evidence type="ECO:0000313" key="3">
    <source>
        <dbReference type="Proteomes" id="UP000253792"/>
    </source>
</evidence>
<reference evidence="2 3" key="1">
    <citation type="journal article" date="2018" name="Elife">
        <title>Discovery and characterization of a prevalent human gut bacterial enzyme sufficient for the inactivation of a family of plant toxins.</title>
        <authorList>
            <person name="Koppel N."/>
            <person name="Bisanz J.E."/>
            <person name="Pandelia M.E."/>
            <person name="Turnbaugh P.J."/>
            <person name="Balskus E.P."/>
        </authorList>
    </citation>
    <scope>NUCLEOTIDE SEQUENCE [LARGE SCALE GENOMIC DNA]</scope>
    <source>
        <strain evidence="3">anaerobia AP69FAA</strain>
    </source>
</reference>
<dbReference type="STRING" id="1034345.GCA_000236865_00363"/>
<dbReference type="Proteomes" id="UP000253792">
    <property type="component" value="Unassembled WGS sequence"/>
</dbReference>
<feature type="transmembrane region" description="Helical" evidence="1">
    <location>
        <begin position="24"/>
        <end position="46"/>
    </location>
</feature>
<comment type="caution">
    <text evidence="2">The sequence shown here is derived from an EMBL/GenBank/DDBJ whole genome shotgun (WGS) entry which is preliminary data.</text>
</comment>
<dbReference type="OrthoDB" id="3173727at2"/>
<proteinExistence type="predicted"/>
<sequence length="142" mass="16056">MAELTKEQIACEEKFLEGIHRWNIGALFLPPIWGPAHGFWATILFYPLWLVADNLFYAAYSERTSLAIAFAVIIGFVLVAVTFLFSRLSQPFAAHRAVARGVSKETYVRRERIWAVVCVVIGLAMLGFATWYNLMIRPGMEG</sequence>
<name>A0A369LDJ3_9ACTN</name>
<dbReference type="EMBL" id="PPTP01000003">
    <property type="protein sequence ID" value="RDB56078.1"/>
    <property type="molecule type" value="Genomic_DNA"/>
</dbReference>
<dbReference type="AlphaFoldDB" id="A0A369LDJ3"/>
<keyword evidence="1" id="KW-0472">Membrane</keyword>